<dbReference type="AlphaFoldDB" id="A0A146MBU1"/>
<dbReference type="Pfam" id="PF00294">
    <property type="entry name" value="PfkB"/>
    <property type="match status" value="1"/>
</dbReference>
<proteinExistence type="predicted"/>
<protein>
    <submittedName>
        <fullName evidence="2">Ketohexokinase</fullName>
    </submittedName>
</protein>
<dbReference type="GO" id="GO:0004454">
    <property type="term" value="F:ketohexokinase activity"/>
    <property type="evidence" value="ECO:0007669"/>
    <property type="project" value="InterPro"/>
</dbReference>
<sequence>MKSIQTPCLSILMTFDSELLRIPTLRQVQLLIIMCGKIFCVGQVTVDIEHVLSQGMPEEDGKKRSIECHWRRGGNASNNCTVLSLLGADCSFFGNVPDNLFWKYAKENFDFYNIDTSHCVTYDGSYEFPLSTVIVNAQNGSRTIVHSNKNLPEIRADDFSKVDLSQFGWIHIEGRNSPELHKILRIAQKHATKTGTTVSVELEKKRDGLLELAQYAKVVFISKDFAAFHGWRDMDTAIEGMKQHIQKGTAVICPWGELGAVAYQSDVGLVRSQSYPPPEVIDTLGAGDTFIAATIFSLSKNTSLQQAIDFGCRTAGAKVGGKGFDMIKDAKNSIL</sequence>
<dbReference type="PANTHER" id="PTHR42774:SF3">
    <property type="entry name" value="KETOHEXOKINASE"/>
    <property type="match status" value="1"/>
</dbReference>
<keyword evidence="2" id="KW-0808">Transferase</keyword>
<dbReference type="InterPro" id="IPR011611">
    <property type="entry name" value="PfkB_dom"/>
</dbReference>
<dbReference type="GO" id="GO:0006000">
    <property type="term" value="P:fructose metabolic process"/>
    <property type="evidence" value="ECO:0007669"/>
    <property type="project" value="InterPro"/>
</dbReference>
<dbReference type="InterPro" id="IPR029056">
    <property type="entry name" value="Ribokinase-like"/>
</dbReference>
<dbReference type="InterPro" id="IPR052562">
    <property type="entry name" value="Ketohexokinase-related"/>
</dbReference>
<organism evidence="2">
    <name type="scientific">Lygus hesperus</name>
    <name type="common">Western plant bug</name>
    <dbReference type="NCBI Taxonomy" id="30085"/>
    <lineage>
        <taxon>Eukaryota</taxon>
        <taxon>Metazoa</taxon>
        <taxon>Ecdysozoa</taxon>
        <taxon>Arthropoda</taxon>
        <taxon>Hexapoda</taxon>
        <taxon>Insecta</taxon>
        <taxon>Pterygota</taxon>
        <taxon>Neoptera</taxon>
        <taxon>Paraneoptera</taxon>
        <taxon>Hemiptera</taxon>
        <taxon>Heteroptera</taxon>
        <taxon>Panheteroptera</taxon>
        <taxon>Cimicomorpha</taxon>
        <taxon>Miridae</taxon>
        <taxon>Mirini</taxon>
        <taxon>Lygus</taxon>
    </lineage>
</organism>
<gene>
    <name evidence="2" type="primary">Khk_2</name>
    <name evidence="2" type="ORF">g.63534</name>
</gene>
<evidence type="ECO:0000313" key="2">
    <source>
        <dbReference type="EMBL" id="JAQ16216.1"/>
    </source>
</evidence>
<reference evidence="2" key="1">
    <citation type="journal article" date="2016" name="Gigascience">
        <title>De novo construction of an expanded transcriptome assembly for the western tarnished plant bug, Lygus hesperus.</title>
        <authorList>
            <person name="Tassone E.E."/>
            <person name="Geib S.M."/>
            <person name="Hall B."/>
            <person name="Fabrick J.A."/>
            <person name="Brent C.S."/>
            <person name="Hull J.J."/>
        </authorList>
    </citation>
    <scope>NUCLEOTIDE SEQUENCE</scope>
</reference>
<keyword evidence="2" id="KW-0418">Kinase</keyword>
<dbReference type="Gene3D" id="3.40.1190.20">
    <property type="match status" value="1"/>
</dbReference>
<dbReference type="CDD" id="cd01939">
    <property type="entry name" value="Ketohexokinase"/>
    <property type="match status" value="1"/>
</dbReference>
<name>A0A146MBU1_LYGHE</name>
<accession>A0A146MBU1</accession>
<feature type="domain" description="Carbohydrate kinase PfkB" evidence="1">
    <location>
        <begin position="37"/>
        <end position="323"/>
    </location>
</feature>
<dbReference type="InterPro" id="IPR034093">
    <property type="entry name" value="KHK"/>
</dbReference>
<evidence type="ECO:0000259" key="1">
    <source>
        <dbReference type="Pfam" id="PF00294"/>
    </source>
</evidence>
<dbReference type="SUPFAM" id="SSF53613">
    <property type="entry name" value="Ribokinase-like"/>
    <property type="match status" value="1"/>
</dbReference>
<dbReference type="PANTHER" id="PTHR42774">
    <property type="entry name" value="PHOSPHOTRANSFERASE SYSTEM TRANSPORT PROTEIN"/>
    <property type="match status" value="1"/>
</dbReference>
<dbReference type="EMBL" id="GDHC01002413">
    <property type="protein sequence ID" value="JAQ16216.1"/>
    <property type="molecule type" value="Transcribed_RNA"/>
</dbReference>